<gene>
    <name evidence="1" type="ORF">RM190_14475</name>
</gene>
<evidence type="ECO:0000313" key="1">
    <source>
        <dbReference type="EMBL" id="MDT1063079.1"/>
    </source>
</evidence>
<name>A0ABU3EFQ8_9RHOB</name>
<accession>A0ABU3EFQ8</accession>
<sequence>MTVLQSLRSAFSTFRAAIHAASAVEMHKIPSARDLGKLGIDRAAFQRIHL</sequence>
<reference evidence="2" key="1">
    <citation type="submission" date="2023-07" db="EMBL/GenBank/DDBJ databases">
        <title>Characterization of two Paracoccaceae strains isolated from Phycosphere and proposal of Xinfangfangia lacusdiani sp. nov.</title>
        <authorList>
            <person name="Deng Y."/>
            <person name="Zhang Y.Q."/>
        </authorList>
    </citation>
    <scope>NUCLEOTIDE SEQUENCE [LARGE SCALE GENOMIC DNA]</scope>
    <source>
        <strain evidence="2">CPCC 101403</strain>
    </source>
</reference>
<proteinExistence type="predicted"/>
<evidence type="ECO:0000313" key="2">
    <source>
        <dbReference type="Proteomes" id="UP001251085"/>
    </source>
</evidence>
<organism evidence="1 2">
    <name type="scientific">Paracoccus broussonetiae</name>
    <dbReference type="NCBI Taxonomy" id="3075834"/>
    <lineage>
        <taxon>Bacteria</taxon>
        <taxon>Pseudomonadati</taxon>
        <taxon>Pseudomonadota</taxon>
        <taxon>Alphaproteobacteria</taxon>
        <taxon>Rhodobacterales</taxon>
        <taxon>Paracoccaceae</taxon>
        <taxon>Paracoccus</taxon>
    </lineage>
</organism>
<dbReference type="EMBL" id="JAVRQI010000010">
    <property type="protein sequence ID" value="MDT1063079.1"/>
    <property type="molecule type" value="Genomic_DNA"/>
</dbReference>
<keyword evidence="2" id="KW-1185">Reference proteome</keyword>
<dbReference type="RefSeq" id="WP_311760162.1">
    <property type="nucleotide sequence ID" value="NZ_JAVRQI010000010.1"/>
</dbReference>
<evidence type="ECO:0008006" key="3">
    <source>
        <dbReference type="Google" id="ProtNLM"/>
    </source>
</evidence>
<comment type="caution">
    <text evidence="1">The sequence shown here is derived from an EMBL/GenBank/DDBJ whole genome shotgun (WGS) entry which is preliminary data.</text>
</comment>
<dbReference type="Proteomes" id="UP001251085">
    <property type="component" value="Unassembled WGS sequence"/>
</dbReference>
<protein>
    <recommendedName>
        <fullName evidence="3">DUF1127 domain-containing protein</fullName>
    </recommendedName>
</protein>